<evidence type="ECO:0000313" key="2">
    <source>
        <dbReference type="Proteomes" id="UP000323664"/>
    </source>
</evidence>
<name>A0A5M9WZR0_PAEAM</name>
<comment type="caution">
    <text evidence="1">The sequence shown here is derived from an EMBL/GenBank/DDBJ whole genome shotgun (WGS) entry which is preliminary data.</text>
</comment>
<dbReference type="EMBL" id="RIAS01000019">
    <property type="protein sequence ID" value="KAA8787170.1"/>
    <property type="molecule type" value="Genomic_DNA"/>
</dbReference>
<organism evidence="1 2">
    <name type="scientific">Paenibacillus amylolyticus</name>
    <dbReference type="NCBI Taxonomy" id="1451"/>
    <lineage>
        <taxon>Bacteria</taxon>
        <taxon>Bacillati</taxon>
        <taxon>Bacillota</taxon>
        <taxon>Bacilli</taxon>
        <taxon>Bacillales</taxon>
        <taxon>Paenibacillaceae</taxon>
        <taxon>Paenibacillus</taxon>
    </lineage>
</organism>
<gene>
    <name evidence="1" type="ORF">EC604_25390</name>
</gene>
<reference evidence="1 2" key="1">
    <citation type="journal article" date="2019" name="J. Ind. Microbiol. Biotechnol.">
        <title>Paenibacillus amylolyticus 27C64 has a diverse set of carbohydrate-active enzymes and complete pectin deconstruction system.</title>
        <authorList>
            <person name="Keggi C."/>
            <person name="Doran-Peterson J."/>
        </authorList>
    </citation>
    <scope>NUCLEOTIDE SEQUENCE [LARGE SCALE GENOMIC DNA]</scope>
    <source>
        <strain evidence="1 2">27C64</strain>
    </source>
</reference>
<accession>A0A5M9WZR0</accession>
<dbReference type="Proteomes" id="UP000323664">
    <property type="component" value="Unassembled WGS sequence"/>
</dbReference>
<dbReference type="AlphaFoldDB" id="A0A5M9WZR0"/>
<evidence type="ECO:0000313" key="1">
    <source>
        <dbReference type="EMBL" id="KAA8787170.1"/>
    </source>
</evidence>
<dbReference type="RefSeq" id="WP_151458122.1">
    <property type="nucleotide sequence ID" value="NZ_RIAS01000019.1"/>
</dbReference>
<protein>
    <submittedName>
        <fullName evidence="1">Uncharacterized protein</fullName>
    </submittedName>
</protein>
<sequence>MTTNTTVVNPGSMLYGRRCPCCVYGDGHQSVPSEPAFLFTAASRDSCVVFHHGSDSITIAAYMPGFLGDVIAVLSLTVHKSCLLDHFGCLCRVIPAVLLCSAFIQTGV</sequence>
<proteinExistence type="predicted"/>